<evidence type="ECO:0000256" key="1">
    <source>
        <dbReference type="SAM" id="Phobius"/>
    </source>
</evidence>
<evidence type="ECO:0000259" key="2">
    <source>
        <dbReference type="PROSITE" id="PS50234"/>
    </source>
</evidence>
<dbReference type="SMART" id="SM00327">
    <property type="entry name" value="VWA"/>
    <property type="match status" value="1"/>
</dbReference>
<proteinExistence type="predicted"/>
<accession>A0A7W7T997</accession>
<dbReference type="Pfam" id="PF13531">
    <property type="entry name" value="SBP_bac_11"/>
    <property type="match status" value="1"/>
</dbReference>
<reference evidence="3 4" key="1">
    <citation type="submission" date="2020-08" db="EMBL/GenBank/DDBJ databases">
        <title>Sequencing the genomes of 1000 actinobacteria strains.</title>
        <authorList>
            <person name="Klenk H.-P."/>
        </authorList>
    </citation>
    <scope>NUCLEOTIDE SEQUENCE [LARGE SCALE GENOMIC DNA]</scope>
    <source>
        <strain evidence="3 4">DSM 45084</strain>
    </source>
</reference>
<keyword evidence="1" id="KW-1133">Transmembrane helix</keyword>
<dbReference type="SUPFAM" id="SSF53300">
    <property type="entry name" value="vWA-like"/>
    <property type="match status" value="1"/>
</dbReference>
<dbReference type="Gene3D" id="3.40.50.410">
    <property type="entry name" value="von Willebrand factor, type A domain"/>
    <property type="match status" value="1"/>
</dbReference>
<keyword evidence="1" id="KW-0812">Transmembrane</keyword>
<protein>
    <recommendedName>
        <fullName evidence="2">VWFA domain-containing protein</fullName>
    </recommendedName>
</protein>
<name>A0A7W7T997_9PSEU</name>
<dbReference type="SUPFAM" id="SSF53850">
    <property type="entry name" value="Periplasmic binding protein-like II"/>
    <property type="match status" value="1"/>
</dbReference>
<evidence type="ECO:0000313" key="3">
    <source>
        <dbReference type="EMBL" id="MBB4968889.1"/>
    </source>
</evidence>
<comment type="caution">
    <text evidence="3">The sequence shown here is derived from an EMBL/GenBank/DDBJ whole genome shotgun (WGS) entry which is preliminary data.</text>
</comment>
<feature type="transmembrane region" description="Helical" evidence="1">
    <location>
        <begin position="12"/>
        <end position="33"/>
    </location>
</feature>
<sequence length="562" mass="59020">MTARTPSRVRRVVLPLVALVGIVAAAGVTVVALRLTDGEDCTGTLSLKVAVAPGAEGVVRGAAEDYQADQPVVEHRCVQVQVEARSAPDVANELPTAQINPPALWIPDSTMWAEQTKRQAGEHGADAPTLELGPSLATSPLVVAGSAKAVGALGDSVSWAGLIDPKARATLTDPTTSTEGLAALAIVRGLLGNPDGTPKPELIGALMRVGRNALPSVRDAFTKITQGSGDDAPVFATTEQSVLDANRVAGSRKVVAAYPKEGTLAFDYPVVRVGRAGEPAGTAQAAEDFERHLRTGRTLQRFAEAGFRTTDGKAPQGWKTDREGVRGEDVSLLTRPDADQVAELLRTWGAVSLDTRMLTLLDVSGSMAEPMEGSRETRIGAARDAALTALAMLPDTSEVGLWAFGRNKRPPDDWIELISTGPLGETVAGTTRRARLQTSAGGLATLVGGGTALNDTVLAAYREARRTFDPMKINSVALITDGSDDDISSIDLPTLLSTLREEADPARPVPMFLVGLGADADLDALRQIAEATGGKAYQALKGEDIRTVLLDAISQRRCRPNC</sequence>
<evidence type="ECO:0000313" key="4">
    <source>
        <dbReference type="Proteomes" id="UP000542674"/>
    </source>
</evidence>
<dbReference type="PROSITE" id="PS50234">
    <property type="entry name" value="VWFA"/>
    <property type="match status" value="1"/>
</dbReference>
<keyword evidence="4" id="KW-1185">Reference proteome</keyword>
<dbReference type="InterPro" id="IPR036465">
    <property type="entry name" value="vWFA_dom_sf"/>
</dbReference>
<dbReference type="RefSeq" id="WP_184674629.1">
    <property type="nucleotide sequence ID" value="NZ_BAABAI010000043.1"/>
</dbReference>
<gene>
    <name evidence="3" type="ORF">F4559_006248</name>
</gene>
<dbReference type="Proteomes" id="UP000542674">
    <property type="component" value="Unassembled WGS sequence"/>
</dbReference>
<dbReference type="AlphaFoldDB" id="A0A7W7T997"/>
<dbReference type="InterPro" id="IPR002035">
    <property type="entry name" value="VWF_A"/>
</dbReference>
<feature type="domain" description="VWFA" evidence="2">
    <location>
        <begin position="356"/>
        <end position="553"/>
    </location>
</feature>
<organism evidence="3 4">
    <name type="scientific">Saccharothrix violaceirubra</name>
    <dbReference type="NCBI Taxonomy" id="413306"/>
    <lineage>
        <taxon>Bacteria</taxon>
        <taxon>Bacillati</taxon>
        <taxon>Actinomycetota</taxon>
        <taxon>Actinomycetes</taxon>
        <taxon>Pseudonocardiales</taxon>
        <taxon>Pseudonocardiaceae</taxon>
        <taxon>Saccharothrix</taxon>
    </lineage>
</organism>
<dbReference type="EMBL" id="JACHJS010000001">
    <property type="protein sequence ID" value="MBB4968889.1"/>
    <property type="molecule type" value="Genomic_DNA"/>
</dbReference>
<keyword evidence="1" id="KW-0472">Membrane</keyword>